<proteinExistence type="inferred from homology"/>
<keyword evidence="4" id="KW-0378">Hydrolase</keyword>
<dbReference type="InterPro" id="IPR015943">
    <property type="entry name" value="WD40/YVTN_repeat-like_dom_sf"/>
</dbReference>
<evidence type="ECO:0000313" key="9">
    <source>
        <dbReference type="Proteomes" id="UP000799437"/>
    </source>
</evidence>
<dbReference type="SMART" id="SM00320">
    <property type="entry name" value="WD40"/>
    <property type="match status" value="4"/>
</dbReference>
<keyword evidence="2" id="KW-0853">WD repeat</keyword>
<organism evidence="8 9">
    <name type="scientific">Pseudovirgaria hyperparasitica</name>
    <dbReference type="NCBI Taxonomy" id="470096"/>
    <lineage>
        <taxon>Eukaryota</taxon>
        <taxon>Fungi</taxon>
        <taxon>Dikarya</taxon>
        <taxon>Ascomycota</taxon>
        <taxon>Pezizomycotina</taxon>
        <taxon>Dothideomycetes</taxon>
        <taxon>Dothideomycetes incertae sedis</taxon>
        <taxon>Acrospermales</taxon>
        <taxon>Acrospermaceae</taxon>
        <taxon>Pseudovirgaria</taxon>
    </lineage>
</organism>
<dbReference type="AlphaFoldDB" id="A0A6A6WD26"/>
<protein>
    <recommendedName>
        <fullName evidence="6">methylated diphthine methylhydrolase</fullName>
        <ecNumber evidence="6">3.1.1.97</ecNumber>
    </recommendedName>
</protein>
<reference evidence="8" key="1">
    <citation type="journal article" date="2020" name="Stud. Mycol.">
        <title>101 Dothideomycetes genomes: a test case for predicting lifestyles and emergence of pathogens.</title>
        <authorList>
            <person name="Haridas S."/>
            <person name="Albert R."/>
            <person name="Binder M."/>
            <person name="Bloem J."/>
            <person name="Labutti K."/>
            <person name="Salamov A."/>
            <person name="Andreopoulos B."/>
            <person name="Baker S."/>
            <person name="Barry K."/>
            <person name="Bills G."/>
            <person name="Bluhm B."/>
            <person name="Cannon C."/>
            <person name="Castanera R."/>
            <person name="Culley D."/>
            <person name="Daum C."/>
            <person name="Ezra D."/>
            <person name="Gonzalez J."/>
            <person name="Henrissat B."/>
            <person name="Kuo A."/>
            <person name="Liang C."/>
            <person name="Lipzen A."/>
            <person name="Lutzoni F."/>
            <person name="Magnuson J."/>
            <person name="Mondo S."/>
            <person name="Nolan M."/>
            <person name="Ohm R."/>
            <person name="Pangilinan J."/>
            <person name="Park H.-J."/>
            <person name="Ramirez L."/>
            <person name="Alfaro M."/>
            <person name="Sun H."/>
            <person name="Tritt A."/>
            <person name="Yoshinaga Y."/>
            <person name="Zwiers L.-H."/>
            <person name="Turgeon B."/>
            <person name="Goodwin S."/>
            <person name="Spatafora J."/>
            <person name="Crous P."/>
            <person name="Grigoriev I."/>
        </authorList>
    </citation>
    <scope>NUCLEOTIDE SEQUENCE</scope>
    <source>
        <strain evidence="8">CBS 121739</strain>
    </source>
</reference>
<evidence type="ECO:0000256" key="7">
    <source>
        <dbReference type="ARBA" id="ARBA00047551"/>
    </source>
</evidence>
<dbReference type="GO" id="GO:0061685">
    <property type="term" value="F:diphthine methylesterase activity"/>
    <property type="evidence" value="ECO:0007669"/>
    <property type="project" value="UniProtKB-EC"/>
</dbReference>
<keyword evidence="9" id="KW-1185">Reference proteome</keyword>
<sequence>MVSIASISSLVLDFPPCCVEFWPGSKDWAVVGTYLLEKSEDENCKGEEIAEHSKKTQERNGSLVLLSVEAESVTVLQTLPTPFAILDIHFDPFNSSILVAATSTGSVALYTLNPQSLDQGYITHSRTIQFFPLSSLITSFVFHPSAPSVLACTLSTNATYLLHIPRPDTPVCSETVQVLTHDLEAWITAFAPDGSGLFSGADDAALRYVSLPQFDNTGVEQSISSVLQQGADTRVDWAERKIHGAGVTAVLPLTSSGKVCITGSYDDYLRVVYVPKVGRRRVLAEENLGGGVWRVKTLGKWRSEKGFEMDLLVCCMYAGVRLIRLRRIGGEGFDAEGDQDGKWELEVIGRFEEHKSMNYGCDVVRGKGLVVSTSFYDRLVCLWRLPKDTISNHIFE</sequence>
<comment type="pathway">
    <text evidence="1">Protein modification; peptidyl-diphthamide biosynthesis.</text>
</comment>
<dbReference type="PANTHER" id="PTHR46042">
    <property type="entry name" value="DIPHTHINE METHYLTRANSFERASE"/>
    <property type="match status" value="1"/>
</dbReference>
<accession>A0A6A6WD26</accession>
<dbReference type="InterPro" id="IPR036322">
    <property type="entry name" value="WD40_repeat_dom_sf"/>
</dbReference>
<dbReference type="GO" id="GO:0017183">
    <property type="term" value="P:protein histidyl modification to diphthamide"/>
    <property type="evidence" value="ECO:0007669"/>
    <property type="project" value="TreeGrafter"/>
</dbReference>
<dbReference type="InterPro" id="IPR001680">
    <property type="entry name" value="WD40_rpt"/>
</dbReference>
<dbReference type="GeneID" id="54490358"/>
<comment type="similarity">
    <text evidence="5">Belongs to the DPH7 family.</text>
</comment>
<dbReference type="Gene3D" id="2.130.10.10">
    <property type="entry name" value="YVTN repeat-like/Quinoprotein amine dehydrogenase"/>
    <property type="match status" value="1"/>
</dbReference>
<dbReference type="Proteomes" id="UP000799437">
    <property type="component" value="Unassembled WGS sequence"/>
</dbReference>
<evidence type="ECO:0000256" key="5">
    <source>
        <dbReference type="ARBA" id="ARBA00038092"/>
    </source>
</evidence>
<dbReference type="EC" id="3.1.1.97" evidence="6"/>
<evidence type="ECO:0000256" key="1">
    <source>
        <dbReference type="ARBA" id="ARBA00005156"/>
    </source>
</evidence>
<gene>
    <name evidence="8" type="ORF">EJ05DRAFT_536263</name>
</gene>
<evidence type="ECO:0000256" key="4">
    <source>
        <dbReference type="ARBA" id="ARBA00022801"/>
    </source>
</evidence>
<evidence type="ECO:0000256" key="3">
    <source>
        <dbReference type="ARBA" id="ARBA00022737"/>
    </source>
</evidence>
<dbReference type="RefSeq" id="XP_033602530.1">
    <property type="nucleotide sequence ID" value="XM_033749304.1"/>
</dbReference>
<keyword evidence="3" id="KW-0677">Repeat</keyword>
<evidence type="ECO:0000256" key="2">
    <source>
        <dbReference type="ARBA" id="ARBA00022574"/>
    </source>
</evidence>
<evidence type="ECO:0000313" key="8">
    <source>
        <dbReference type="EMBL" id="KAF2760079.1"/>
    </source>
</evidence>
<dbReference type="SUPFAM" id="SSF50978">
    <property type="entry name" value="WD40 repeat-like"/>
    <property type="match status" value="1"/>
</dbReference>
<dbReference type="GO" id="GO:0005737">
    <property type="term" value="C:cytoplasm"/>
    <property type="evidence" value="ECO:0007669"/>
    <property type="project" value="TreeGrafter"/>
</dbReference>
<name>A0A6A6WD26_9PEZI</name>
<comment type="catalytic activity">
    <reaction evidence="7">
        <text>diphthine methyl ester-[translation elongation factor 2] + H2O = diphthine-[translation elongation factor 2] + methanol + H(+)</text>
        <dbReference type="Rhea" id="RHEA:42656"/>
        <dbReference type="Rhea" id="RHEA-COMP:10172"/>
        <dbReference type="Rhea" id="RHEA-COMP:10173"/>
        <dbReference type="ChEBI" id="CHEBI:15377"/>
        <dbReference type="ChEBI" id="CHEBI:15378"/>
        <dbReference type="ChEBI" id="CHEBI:17790"/>
        <dbReference type="ChEBI" id="CHEBI:79005"/>
        <dbReference type="ChEBI" id="CHEBI:82696"/>
        <dbReference type="EC" id="3.1.1.97"/>
    </reaction>
</comment>
<evidence type="ECO:0000256" key="6">
    <source>
        <dbReference type="ARBA" id="ARBA00039131"/>
    </source>
</evidence>
<dbReference type="InterPro" id="IPR052415">
    <property type="entry name" value="Diphthine_MTase"/>
</dbReference>
<dbReference type="PANTHER" id="PTHR46042:SF1">
    <property type="entry name" value="DIPHTHINE METHYLTRANSFERASE"/>
    <property type="match status" value="1"/>
</dbReference>
<dbReference type="OrthoDB" id="1930760at2759"/>
<dbReference type="EMBL" id="ML996568">
    <property type="protein sequence ID" value="KAF2760079.1"/>
    <property type="molecule type" value="Genomic_DNA"/>
</dbReference>